<keyword evidence="7" id="KW-1185">Reference proteome</keyword>
<proteinExistence type="inferred from homology"/>
<reference evidence="6 7" key="1">
    <citation type="submission" date="2017-06" db="EMBL/GenBank/DDBJ databases">
        <title>Celeribacter sp. TSPH2 complete genome sequence.</title>
        <authorList>
            <person name="Woo J.-H."/>
            <person name="Kim H.-S."/>
        </authorList>
    </citation>
    <scope>NUCLEOTIDE SEQUENCE [LARGE SCALE GENOMIC DNA]</scope>
    <source>
        <strain evidence="6 7">TSPH2</strain>
    </source>
</reference>
<dbReference type="Pfam" id="PF00877">
    <property type="entry name" value="NLPC_P60"/>
    <property type="match status" value="1"/>
</dbReference>
<dbReference type="Gene3D" id="3.90.1720.10">
    <property type="entry name" value="endopeptidase domain like (from Nostoc punctiforme)"/>
    <property type="match status" value="1"/>
</dbReference>
<gene>
    <name evidence="6" type="ORF">CEW89_14330</name>
</gene>
<evidence type="ECO:0000313" key="6">
    <source>
        <dbReference type="EMBL" id="ATG48631.1"/>
    </source>
</evidence>
<dbReference type="STRING" id="1758178.GCA_001550095_02006"/>
<evidence type="ECO:0000256" key="3">
    <source>
        <dbReference type="ARBA" id="ARBA00022801"/>
    </source>
</evidence>
<dbReference type="GO" id="GO:0006508">
    <property type="term" value="P:proteolysis"/>
    <property type="evidence" value="ECO:0007669"/>
    <property type="project" value="UniProtKB-KW"/>
</dbReference>
<dbReference type="AlphaFoldDB" id="A0A291GEL9"/>
<dbReference type="InterPro" id="IPR000064">
    <property type="entry name" value="NLP_P60_dom"/>
</dbReference>
<dbReference type="Pfam" id="PF18348">
    <property type="entry name" value="SH3_16"/>
    <property type="match status" value="1"/>
</dbReference>
<dbReference type="EMBL" id="CP022196">
    <property type="protein sequence ID" value="ATG48631.1"/>
    <property type="molecule type" value="Genomic_DNA"/>
</dbReference>
<dbReference type="InterPro" id="IPR041382">
    <property type="entry name" value="SH3_16"/>
</dbReference>
<dbReference type="PANTHER" id="PTHR47359:SF3">
    <property type="entry name" value="NLP_P60 DOMAIN-CONTAINING PROTEIN-RELATED"/>
    <property type="match status" value="1"/>
</dbReference>
<dbReference type="RefSeq" id="WP_096806356.1">
    <property type="nucleotide sequence ID" value="NZ_CP022196.1"/>
</dbReference>
<dbReference type="InterPro" id="IPR038765">
    <property type="entry name" value="Papain-like_cys_pep_sf"/>
</dbReference>
<accession>A0A291GEL9</accession>
<name>A0A291GEL9_9RHOB</name>
<keyword evidence="2" id="KW-0645">Protease</keyword>
<keyword evidence="4" id="KW-0788">Thiol protease</keyword>
<protein>
    <submittedName>
        <fullName evidence="6">NLP/P60 hydrolase</fullName>
    </submittedName>
</protein>
<dbReference type="PROSITE" id="PS51935">
    <property type="entry name" value="NLPC_P60"/>
    <property type="match status" value="1"/>
</dbReference>
<evidence type="ECO:0000259" key="5">
    <source>
        <dbReference type="PROSITE" id="PS51935"/>
    </source>
</evidence>
<dbReference type="PANTHER" id="PTHR47359">
    <property type="entry name" value="PEPTIDOGLYCAN DL-ENDOPEPTIDASE CWLO"/>
    <property type="match status" value="1"/>
</dbReference>
<keyword evidence="3 6" id="KW-0378">Hydrolase</keyword>
<evidence type="ECO:0000256" key="4">
    <source>
        <dbReference type="ARBA" id="ARBA00022807"/>
    </source>
</evidence>
<dbReference type="SUPFAM" id="SSF54001">
    <property type="entry name" value="Cysteine proteinases"/>
    <property type="match status" value="1"/>
</dbReference>
<dbReference type="OrthoDB" id="9813368at2"/>
<dbReference type="Proteomes" id="UP000217935">
    <property type="component" value="Chromosome"/>
</dbReference>
<evidence type="ECO:0000256" key="2">
    <source>
        <dbReference type="ARBA" id="ARBA00022670"/>
    </source>
</evidence>
<dbReference type="KEGG" id="ceh:CEW89_14330"/>
<dbReference type="GO" id="GO:0008234">
    <property type="term" value="F:cysteine-type peptidase activity"/>
    <property type="evidence" value="ECO:0007669"/>
    <property type="project" value="UniProtKB-KW"/>
</dbReference>
<comment type="similarity">
    <text evidence="1">Belongs to the peptidase C40 family.</text>
</comment>
<organism evidence="6 7">
    <name type="scientific">Celeribacter ethanolicus</name>
    <dbReference type="NCBI Taxonomy" id="1758178"/>
    <lineage>
        <taxon>Bacteria</taxon>
        <taxon>Pseudomonadati</taxon>
        <taxon>Pseudomonadota</taxon>
        <taxon>Alphaproteobacteria</taxon>
        <taxon>Rhodobacterales</taxon>
        <taxon>Roseobacteraceae</taxon>
        <taxon>Celeribacter</taxon>
    </lineage>
</organism>
<dbReference type="InterPro" id="IPR051794">
    <property type="entry name" value="PG_Endopeptidase_C40"/>
</dbReference>
<feature type="domain" description="NlpC/P60" evidence="5">
    <location>
        <begin position="150"/>
        <end position="270"/>
    </location>
</feature>
<sequence>MSDHRLTPANARVALSGHALNGQAEVTPMRYTISLPVADLRASPGGARDRQLLWGEGFDVLELRDGWAFGIAARDGYVGYVEEADLERERTPTHTISARATHLYPRDDFKTEAVTSLAFGSRIKVVDERRKFVEIEGGLFVPKAHVRPIGRPFSDPVTIAQIFFGTPYLWGGNSAFGIDCSGTVQAGLLACGVMCPGDSDMQMSLGSEATGGYRRGDLLFWKGHVAMCVDAEVLIHANAHHMAVAYEPIERAITRIEAQGDGPVAAHRRV</sequence>
<evidence type="ECO:0000313" key="7">
    <source>
        <dbReference type="Proteomes" id="UP000217935"/>
    </source>
</evidence>
<evidence type="ECO:0000256" key="1">
    <source>
        <dbReference type="ARBA" id="ARBA00007074"/>
    </source>
</evidence>